<sequence>MSCQEMKDASGRHPRDSVNGSFIFPRTYPLTFREGSSINISWSKTYENINLYFYQRGKVANSVQLVTNLATEWYQWEVHAEETNLTNPFVFRIVNAQGTTEEQNGEGFWSTSCRIFNHSHVIYAFLIARNILKGSVIDNDRDEDRSYSGSKYGSRDAW</sequence>
<accession>A0ACB6RNN7</accession>
<proteinExistence type="predicted"/>
<name>A0ACB6RNN7_9PLEO</name>
<keyword evidence="2" id="KW-1185">Reference proteome</keyword>
<comment type="caution">
    <text evidence="1">The sequence shown here is derived from an EMBL/GenBank/DDBJ whole genome shotgun (WGS) entry which is preliminary data.</text>
</comment>
<evidence type="ECO:0000313" key="2">
    <source>
        <dbReference type="Proteomes" id="UP000799754"/>
    </source>
</evidence>
<dbReference type="Proteomes" id="UP000799754">
    <property type="component" value="Unassembled WGS sequence"/>
</dbReference>
<organism evidence="1 2">
    <name type="scientific">Macroventuria anomochaeta</name>
    <dbReference type="NCBI Taxonomy" id="301207"/>
    <lineage>
        <taxon>Eukaryota</taxon>
        <taxon>Fungi</taxon>
        <taxon>Dikarya</taxon>
        <taxon>Ascomycota</taxon>
        <taxon>Pezizomycotina</taxon>
        <taxon>Dothideomycetes</taxon>
        <taxon>Pleosporomycetidae</taxon>
        <taxon>Pleosporales</taxon>
        <taxon>Pleosporineae</taxon>
        <taxon>Didymellaceae</taxon>
        <taxon>Macroventuria</taxon>
    </lineage>
</organism>
<protein>
    <submittedName>
        <fullName evidence="1">Uncharacterized protein</fullName>
    </submittedName>
</protein>
<dbReference type="EMBL" id="MU006736">
    <property type="protein sequence ID" value="KAF2623565.1"/>
    <property type="molecule type" value="Genomic_DNA"/>
</dbReference>
<reference evidence="1" key="1">
    <citation type="journal article" date="2020" name="Stud. Mycol.">
        <title>101 Dothideomycetes genomes: a test case for predicting lifestyles and emergence of pathogens.</title>
        <authorList>
            <person name="Haridas S."/>
            <person name="Albert R."/>
            <person name="Binder M."/>
            <person name="Bloem J."/>
            <person name="Labutti K."/>
            <person name="Salamov A."/>
            <person name="Andreopoulos B."/>
            <person name="Baker S."/>
            <person name="Barry K."/>
            <person name="Bills G."/>
            <person name="Bluhm B."/>
            <person name="Cannon C."/>
            <person name="Castanera R."/>
            <person name="Culley D."/>
            <person name="Daum C."/>
            <person name="Ezra D."/>
            <person name="Gonzalez J."/>
            <person name="Henrissat B."/>
            <person name="Kuo A."/>
            <person name="Liang C."/>
            <person name="Lipzen A."/>
            <person name="Lutzoni F."/>
            <person name="Magnuson J."/>
            <person name="Mondo S."/>
            <person name="Nolan M."/>
            <person name="Ohm R."/>
            <person name="Pangilinan J."/>
            <person name="Park H.-J."/>
            <person name="Ramirez L."/>
            <person name="Alfaro M."/>
            <person name="Sun H."/>
            <person name="Tritt A."/>
            <person name="Yoshinaga Y."/>
            <person name="Zwiers L.-H."/>
            <person name="Turgeon B."/>
            <person name="Goodwin S."/>
            <person name="Spatafora J."/>
            <person name="Crous P."/>
            <person name="Grigoriev I."/>
        </authorList>
    </citation>
    <scope>NUCLEOTIDE SEQUENCE</scope>
    <source>
        <strain evidence="1">CBS 525.71</strain>
    </source>
</reference>
<gene>
    <name evidence="1" type="ORF">BU25DRAFT_461944</name>
</gene>
<evidence type="ECO:0000313" key="1">
    <source>
        <dbReference type="EMBL" id="KAF2623565.1"/>
    </source>
</evidence>